<dbReference type="Proteomes" id="UP000223071">
    <property type="component" value="Unassembled WGS sequence"/>
</dbReference>
<dbReference type="PROSITE" id="PS51257">
    <property type="entry name" value="PROKAR_LIPOPROTEIN"/>
    <property type="match status" value="1"/>
</dbReference>
<protein>
    <submittedName>
        <fullName evidence="2">Uncharacterized protein DUF3179</fullName>
    </submittedName>
</protein>
<name>A0A2A9HC45_TEPT2</name>
<sequence>MAHMRRHVPALLAPLLALAAACSSGSPPAATPPAATPTATLSPVDRLISFQSEFPDWPNTDFSRATVDPREILRGCPVRDCIPPLDAEGAVTIPAPRGGRARFAPAETLGYADRLPVAVVTVDGVTKGYPLHILTWHEVVNDRFGERPVVVTFCPLCNTAIAFDRRVGAQVLDFGVSGNLRHSDLVMWDRQTESWWQQATGEGIVGAHAGQRLEPLPASIVPWGEFRRAFPQAPALTEDTGFDRAYGINPYEFYDATSQPFLFQGTPDPRLPALERVVALDRAGRGLAVPMEALAAAQVANVEAGGTPVAVFWMPGAASALDQREIAQSRDIGAAAAYDARQGGRTLRFAPGPEPGTFVDDATGSTWDIFGRAIAGPLAGQQLAPVLHTTEFWFAWAAFHPETAIWRP</sequence>
<reference evidence="2 3" key="1">
    <citation type="submission" date="2017-09" db="EMBL/GenBank/DDBJ databases">
        <title>Sequencing the genomes of two abundant thermophiles in Great Basin hot springs: Thermocrinis jamiesonii and novel Chloroflexi Thermoflexus hugenholtzii.</title>
        <authorList>
            <person name="Hedlund B."/>
        </authorList>
    </citation>
    <scope>NUCLEOTIDE SEQUENCE [LARGE SCALE GENOMIC DNA]</scope>
    <source>
        <strain evidence="2 3">G233</strain>
    </source>
</reference>
<keyword evidence="3" id="KW-1185">Reference proteome</keyword>
<evidence type="ECO:0000313" key="2">
    <source>
        <dbReference type="EMBL" id="PFG73318.1"/>
    </source>
</evidence>
<dbReference type="AlphaFoldDB" id="A0A2A9HC45"/>
<keyword evidence="1" id="KW-0732">Signal</keyword>
<organism evidence="2 3">
    <name type="scientific">Tepidiforma thermophila (strain KCTC 52669 / CGMCC 1.13589 / G233)</name>
    <dbReference type="NCBI Taxonomy" id="2761530"/>
    <lineage>
        <taxon>Bacteria</taxon>
        <taxon>Bacillati</taxon>
        <taxon>Chloroflexota</taxon>
        <taxon>Tepidiformia</taxon>
        <taxon>Tepidiformales</taxon>
        <taxon>Tepidiformaceae</taxon>
        <taxon>Tepidiforma</taxon>
    </lineage>
</organism>
<proteinExistence type="predicted"/>
<accession>A0A2A9HC45</accession>
<comment type="caution">
    <text evidence="2">The sequence shown here is derived from an EMBL/GenBank/DDBJ whole genome shotgun (WGS) entry which is preliminary data.</text>
</comment>
<dbReference type="InterPro" id="IPR021516">
    <property type="entry name" value="DUF3179"/>
</dbReference>
<evidence type="ECO:0000256" key="1">
    <source>
        <dbReference type="SAM" id="SignalP"/>
    </source>
</evidence>
<evidence type="ECO:0000313" key="3">
    <source>
        <dbReference type="Proteomes" id="UP000223071"/>
    </source>
</evidence>
<feature type="chain" id="PRO_5012857576" evidence="1">
    <location>
        <begin position="30"/>
        <end position="408"/>
    </location>
</feature>
<dbReference type="EMBL" id="PDJQ01000001">
    <property type="protein sequence ID" value="PFG73318.1"/>
    <property type="molecule type" value="Genomic_DNA"/>
</dbReference>
<feature type="signal peptide" evidence="1">
    <location>
        <begin position="1"/>
        <end position="29"/>
    </location>
</feature>
<gene>
    <name evidence="2" type="ORF">A9A59_0513</name>
</gene>
<dbReference type="Pfam" id="PF11376">
    <property type="entry name" value="DUF3179"/>
    <property type="match status" value="1"/>
</dbReference>